<dbReference type="Proteomes" id="UP000481861">
    <property type="component" value="Unassembled WGS sequence"/>
</dbReference>
<evidence type="ECO:0000313" key="3">
    <source>
        <dbReference type="Proteomes" id="UP000481861"/>
    </source>
</evidence>
<organism evidence="2 3">
    <name type="scientific">Massariosphaeria phaeospora</name>
    <dbReference type="NCBI Taxonomy" id="100035"/>
    <lineage>
        <taxon>Eukaryota</taxon>
        <taxon>Fungi</taxon>
        <taxon>Dikarya</taxon>
        <taxon>Ascomycota</taxon>
        <taxon>Pezizomycotina</taxon>
        <taxon>Dothideomycetes</taxon>
        <taxon>Pleosporomycetidae</taxon>
        <taxon>Pleosporales</taxon>
        <taxon>Pleosporales incertae sedis</taxon>
        <taxon>Massariosphaeria</taxon>
    </lineage>
</organism>
<keyword evidence="3" id="KW-1185">Reference proteome</keyword>
<dbReference type="AlphaFoldDB" id="A0A7C8MAC2"/>
<keyword evidence="1" id="KW-0472">Membrane</keyword>
<accession>A0A7C8MAC2</accession>
<proteinExistence type="predicted"/>
<sequence length="102" mass="11023">MSSILSSLNDLAQSVVELVWSLFTTAGSLVQRTISFVLSFISGCANVVVDFFKGLVDLTGGVVQFFISNILILGAIAVAFFGFLQYQRQQGKQVKVGNTKLN</sequence>
<comment type="caution">
    <text evidence="2">The sequence shown here is derived from an EMBL/GenBank/DDBJ whole genome shotgun (WGS) entry which is preliminary data.</text>
</comment>
<evidence type="ECO:0000313" key="2">
    <source>
        <dbReference type="EMBL" id="KAF2871695.1"/>
    </source>
</evidence>
<protein>
    <submittedName>
        <fullName evidence="2">Uncharacterized protein</fullName>
    </submittedName>
</protein>
<keyword evidence="1" id="KW-0812">Transmembrane</keyword>
<keyword evidence="1" id="KW-1133">Transmembrane helix</keyword>
<gene>
    <name evidence="2" type="ORF">BDV95DRAFT_493631</name>
</gene>
<feature type="transmembrane region" description="Helical" evidence="1">
    <location>
        <begin position="62"/>
        <end position="84"/>
    </location>
</feature>
<feature type="transmembrane region" description="Helical" evidence="1">
    <location>
        <begin position="37"/>
        <end position="56"/>
    </location>
</feature>
<name>A0A7C8MAC2_9PLEO</name>
<reference evidence="2 3" key="1">
    <citation type="submission" date="2020-01" db="EMBL/GenBank/DDBJ databases">
        <authorList>
            <consortium name="DOE Joint Genome Institute"/>
            <person name="Haridas S."/>
            <person name="Albert R."/>
            <person name="Binder M."/>
            <person name="Bloem J."/>
            <person name="Labutti K."/>
            <person name="Salamov A."/>
            <person name="Andreopoulos B."/>
            <person name="Baker S.E."/>
            <person name="Barry K."/>
            <person name="Bills G."/>
            <person name="Bluhm B.H."/>
            <person name="Cannon C."/>
            <person name="Castanera R."/>
            <person name="Culley D.E."/>
            <person name="Daum C."/>
            <person name="Ezra D."/>
            <person name="Gonzalez J.B."/>
            <person name="Henrissat B."/>
            <person name="Kuo A."/>
            <person name="Liang C."/>
            <person name="Lipzen A."/>
            <person name="Lutzoni F."/>
            <person name="Magnuson J."/>
            <person name="Mondo S."/>
            <person name="Nolan M."/>
            <person name="Ohm R."/>
            <person name="Pangilinan J."/>
            <person name="Park H.-J.H."/>
            <person name="Ramirez L."/>
            <person name="Alfaro M."/>
            <person name="Sun H."/>
            <person name="Tritt A."/>
            <person name="Yoshinaga Y."/>
            <person name="Zwiers L.-H.L."/>
            <person name="Turgeon B.G."/>
            <person name="Goodwin S.B."/>
            <person name="Spatafora J.W."/>
            <person name="Crous P.W."/>
            <person name="Grigoriev I.V."/>
        </authorList>
    </citation>
    <scope>NUCLEOTIDE SEQUENCE [LARGE SCALE GENOMIC DNA]</scope>
    <source>
        <strain evidence="2 3">CBS 611.86</strain>
    </source>
</reference>
<dbReference type="OrthoDB" id="2561686at2759"/>
<dbReference type="EMBL" id="JAADJZ010000011">
    <property type="protein sequence ID" value="KAF2871695.1"/>
    <property type="molecule type" value="Genomic_DNA"/>
</dbReference>
<evidence type="ECO:0000256" key="1">
    <source>
        <dbReference type="SAM" id="Phobius"/>
    </source>
</evidence>